<keyword evidence="2" id="KW-0472">Membrane</keyword>
<dbReference type="AlphaFoldDB" id="A0A8K2A0Y0"/>
<dbReference type="InterPro" id="IPR023346">
    <property type="entry name" value="Lysozyme-like_dom_sf"/>
</dbReference>
<dbReference type="Gene3D" id="1.25.40.10">
    <property type="entry name" value="Tetratricopeptide repeat domain"/>
    <property type="match status" value="2"/>
</dbReference>
<accession>A0A8K2A0Y0</accession>
<evidence type="ECO:0000313" key="5">
    <source>
        <dbReference type="Proteomes" id="UP000607397"/>
    </source>
</evidence>
<reference evidence="4" key="1">
    <citation type="submission" date="2019-12" db="EMBL/GenBank/DDBJ databases">
        <title>High-Quality draft genome sequences of three cyanobacteria isolated from the limestone walls of the Old Cathedral of Coimbra.</title>
        <authorList>
            <person name="Tiago I."/>
            <person name="Soares F."/>
            <person name="Portugal A."/>
        </authorList>
    </citation>
    <scope>NUCLEOTIDE SEQUENCE [LARGE SCALE GENOMIC DNA]</scope>
    <source>
        <strain evidence="4">C</strain>
    </source>
</reference>
<protein>
    <submittedName>
        <fullName evidence="4">Transglycosylase SLT domain-containing protein</fullName>
    </submittedName>
</protein>
<evidence type="ECO:0000256" key="2">
    <source>
        <dbReference type="SAM" id="Phobius"/>
    </source>
</evidence>
<dbReference type="Pfam" id="PF01464">
    <property type="entry name" value="SLT"/>
    <property type="match status" value="1"/>
</dbReference>
<name>A0A8K2A0Y0_9CYAN</name>
<gene>
    <name evidence="4" type="ORF">GS597_13840</name>
</gene>
<dbReference type="SUPFAM" id="SSF53955">
    <property type="entry name" value="Lysozyme-like"/>
    <property type="match status" value="1"/>
</dbReference>
<dbReference type="InterPro" id="IPR008939">
    <property type="entry name" value="Lytic_TGlycosylase_superhlx_U"/>
</dbReference>
<dbReference type="InterPro" id="IPR008258">
    <property type="entry name" value="Transglycosylase_SLT_dom_1"/>
</dbReference>
<dbReference type="PANTHER" id="PTHR37423">
    <property type="entry name" value="SOLUBLE LYTIC MUREIN TRANSGLYCOSYLASE-RELATED"/>
    <property type="match status" value="1"/>
</dbReference>
<dbReference type="EMBL" id="WVIC01000028">
    <property type="protein sequence ID" value="NCJ07571.1"/>
    <property type="molecule type" value="Genomic_DNA"/>
</dbReference>
<evidence type="ECO:0000256" key="1">
    <source>
        <dbReference type="ARBA" id="ARBA00022729"/>
    </source>
</evidence>
<proteinExistence type="predicted"/>
<comment type="caution">
    <text evidence="4">The sequence shown here is derived from an EMBL/GenBank/DDBJ whole genome shotgun (WGS) entry which is preliminary data.</text>
</comment>
<dbReference type="CDD" id="cd13401">
    <property type="entry name" value="Slt70-like"/>
    <property type="match status" value="1"/>
</dbReference>
<dbReference type="Gene3D" id="1.10.530.10">
    <property type="match status" value="1"/>
</dbReference>
<feature type="transmembrane region" description="Helical" evidence="2">
    <location>
        <begin position="12"/>
        <end position="33"/>
    </location>
</feature>
<dbReference type="PANTHER" id="PTHR37423:SF5">
    <property type="entry name" value="SOLUBLE LYTIC MUREIN TRANSGLYCOSYLASE"/>
    <property type="match status" value="1"/>
</dbReference>
<dbReference type="Proteomes" id="UP000607397">
    <property type="component" value="Unassembled WGS sequence"/>
</dbReference>
<dbReference type="InterPro" id="IPR011990">
    <property type="entry name" value="TPR-like_helical_dom_sf"/>
</dbReference>
<evidence type="ECO:0000259" key="3">
    <source>
        <dbReference type="Pfam" id="PF01464"/>
    </source>
</evidence>
<organism evidence="4 5">
    <name type="scientific">Petrachloros mirabilis ULC683</name>
    <dbReference type="NCBI Taxonomy" id="2781853"/>
    <lineage>
        <taxon>Bacteria</taxon>
        <taxon>Bacillati</taxon>
        <taxon>Cyanobacteriota</taxon>
        <taxon>Cyanophyceae</taxon>
        <taxon>Synechococcales</taxon>
        <taxon>Petrachlorosaceae</taxon>
        <taxon>Petrachloros</taxon>
        <taxon>Petrachloros mirabilis</taxon>
    </lineage>
</organism>
<keyword evidence="2" id="KW-0812">Transmembrane</keyword>
<dbReference type="GO" id="GO:0004553">
    <property type="term" value="F:hydrolase activity, hydrolyzing O-glycosyl compounds"/>
    <property type="evidence" value="ECO:0007669"/>
    <property type="project" value="InterPro"/>
</dbReference>
<dbReference type="SUPFAM" id="SSF48435">
    <property type="entry name" value="Bacterial muramidases"/>
    <property type="match status" value="1"/>
</dbReference>
<keyword evidence="5" id="KW-1185">Reference proteome</keyword>
<evidence type="ECO:0000313" key="4">
    <source>
        <dbReference type="EMBL" id="NCJ07571.1"/>
    </source>
</evidence>
<keyword evidence="1" id="KW-0732">Signal</keyword>
<dbReference type="GO" id="GO:0042597">
    <property type="term" value="C:periplasmic space"/>
    <property type="evidence" value="ECO:0007669"/>
    <property type="project" value="InterPro"/>
</dbReference>
<sequence length="735" mass="83022">MMQPEFSKNLQYSVVLISAAVIGTAIAVGIVEWHSRQSPQPPPLVEPQSLALSQNIADLVGKSPSARASELTRLARAGSDAEQTQARFLLAADNINQQQGAAALPWLQNLDQDYPLLAPEVLVLQARAQTQAEETQQAQDTWETLLGQHPEAPATAEALYVLGRTQPQYWDQLLTDFPSHPRAVEVAVAQLANSSEPLPLLRQIAEFGLWLPNYTTYLDRLTQMYAEQLTPEDWQNIGFGYWETLKYEPAARAYARAPRTATHAYRVARGLQLGTDVERAEVIAAYEQMIRDFPESPETALALMRLADLSDDTPAALALLDQAIEVAQTQGQSQRSGEALLQQINRLSRTNQPQTQAQQTLLQDYGDTEAAATWRWEQAQGAAKAGNLSEAKDWAFQVLESNSDSNVADVAAFWAGKWSEQLGQTQERVQAFQQLWQQHPDSYYAWRAAALSGWDVGDFNSVRSRQPTVYPVRQRPPLESGSPALQELYLLGQDRPAWERWQWEFSNRQEPSLADQYTDGLLRIGVGDYLDGIFMLTHLQTRVQEKPNQREDYEQWQQSLGFWQAKYPLAFAAELWPWAEQRQLNPLLVLSLIRQESRFQTRIRSVAGAVGLMQVMPETAEEIQATLQLEDYDLEDVADNLNLGTWYLDFTHRTYEDNSMLAIASYNAGPGNVDRWLQTLPREDVDAFIEAIPFPETRNYVKAVFGNYWNYLRLYNPAIQQQFQDAVGYAPSLAP</sequence>
<dbReference type="InterPro" id="IPR019734">
    <property type="entry name" value="TPR_rpt"/>
</dbReference>
<feature type="domain" description="Transglycosylase SLT" evidence="3">
    <location>
        <begin position="578"/>
        <end position="680"/>
    </location>
</feature>
<dbReference type="Pfam" id="PF13174">
    <property type="entry name" value="TPR_6"/>
    <property type="match status" value="1"/>
</dbReference>
<keyword evidence="2" id="KW-1133">Transmembrane helix</keyword>